<reference evidence="3 4" key="1">
    <citation type="submission" date="2016-04" db="EMBL/GenBank/DDBJ databases">
        <title>First whole genome shotgun sequence of the bacterium Enteractinococcus sp. strain UASWS1574.</title>
        <authorList>
            <person name="Crovadore J."/>
            <person name="Chablais R."/>
            <person name="Lefort F."/>
        </authorList>
    </citation>
    <scope>NUCLEOTIDE SEQUENCE [LARGE SCALE GENOMIC DNA]</scope>
    <source>
        <strain evidence="3 4">UASWS1574</strain>
    </source>
</reference>
<feature type="region of interest" description="Disordered" evidence="1">
    <location>
        <begin position="1"/>
        <end position="23"/>
    </location>
</feature>
<evidence type="ECO:0000313" key="4">
    <source>
        <dbReference type="Proteomes" id="UP000078292"/>
    </source>
</evidence>
<feature type="compositionally biased region" description="Basic and acidic residues" evidence="1">
    <location>
        <begin position="11"/>
        <end position="22"/>
    </location>
</feature>
<sequence>MTPHGSAPDQRPLRPDPEHEKSPTQSGIFIAFVELFGAAFILAVGIRFITDPIQPDAVAYGAFVLTAVLLIDAARRLFRISTGKAKR</sequence>
<gene>
    <name evidence="3" type="ORF">A6F49_04365</name>
</gene>
<dbReference type="Proteomes" id="UP000078292">
    <property type="component" value="Unassembled WGS sequence"/>
</dbReference>
<keyword evidence="2" id="KW-0812">Transmembrane</keyword>
<protein>
    <submittedName>
        <fullName evidence="3">Uncharacterized protein</fullName>
    </submittedName>
</protein>
<accession>A0A1B7M2S7</accession>
<dbReference type="OrthoDB" id="9846433at2"/>
<feature type="transmembrane region" description="Helical" evidence="2">
    <location>
        <begin position="58"/>
        <end position="78"/>
    </location>
</feature>
<keyword evidence="2" id="KW-0472">Membrane</keyword>
<keyword evidence="4" id="KW-1185">Reference proteome</keyword>
<keyword evidence="2" id="KW-1133">Transmembrane helix</keyword>
<evidence type="ECO:0000256" key="1">
    <source>
        <dbReference type="SAM" id="MobiDB-lite"/>
    </source>
</evidence>
<dbReference type="STRING" id="1837282.A6F49_04365"/>
<evidence type="ECO:0000313" key="3">
    <source>
        <dbReference type="EMBL" id="OAV62896.1"/>
    </source>
</evidence>
<dbReference type="EMBL" id="LXEY01000007">
    <property type="protein sequence ID" value="OAV62896.1"/>
    <property type="molecule type" value="Genomic_DNA"/>
</dbReference>
<comment type="caution">
    <text evidence="3">The sequence shown here is derived from an EMBL/GenBank/DDBJ whole genome shotgun (WGS) entry which is preliminary data.</text>
</comment>
<dbReference type="AlphaFoldDB" id="A0A1B7M2S7"/>
<feature type="transmembrane region" description="Helical" evidence="2">
    <location>
        <begin position="27"/>
        <end position="46"/>
    </location>
</feature>
<organism evidence="3 4">
    <name type="scientific">Enteractinococcus helveticum</name>
    <dbReference type="NCBI Taxonomy" id="1837282"/>
    <lineage>
        <taxon>Bacteria</taxon>
        <taxon>Bacillati</taxon>
        <taxon>Actinomycetota</taxon>
        <taxon>Actinomycetes</taxon>
        <taxon>Micrococcales</taxon>
        <taxon>Micrococcaceae</taxon>
    </lineage>
</organism>
<name>A0A1B7M2S7_9MICC</name>
<proteinExistence type="predicted"/>
<dbReference type="RefSeq" id="WP_043056047.1">
    <property type="nucleotide sequence ID" value="NZ_LXEY01000007.1"/>
</dbReference>
<evidence type="ECO:0000256" key="2">
    <source>
        <dbReference type="SAM" id="Phobius"/>
    </source>
</evidence>